<keyword evidence="9" id="KW-1185">Reference proteome</keyword>
<evidence type="ECO:0000256" key="1">
    <source>
        <dbReference type="ARBA" id="ARBA00004141"/>
    </source>
</evidence>
<keyword evidence="5 8" id="KW-1133">Transmembrane helix</keyword>
<feature type="transmembrane region" description="Helical" evidence="8">
    <location>
        <begin position="484"/>
        <end position="507"/>
    </location>
</feature>
<keyword evidence="6 8" id="KW-0472">Membrane</keyword>
<feature type="transmembrane region" description="Helical" evidence="8">
    <location>
        <begin position="16"/>
        <end position="35"/>
    </location>
</feature>
<keyword evidence="4 8" id="KW-0812">Transmembrane</keyword>
<keyword evidence="3" id="KW-0813">Transport</keyword>
<dbReference type="PANTHER" id="PTHR46154">
    <property type="match status" value="1"/>
</dbReference>
<feature type="transmembrane region" description="Helical" evidence="8">
    <location>
        <begin position="392"/>
        <end position="411"/>
    </location>
</feature>
<dbReference type="InterPro" id="IPR001734">
    <property type="entry name" value="Na/solute_symporter"/>
</dbReference>
<dbReference type="PROSITE" id="PS50283">
    <property type="entry name" value="NA_SOLUT_SYMP_3"/>
    <property type="match status" value="1"/>
</dbReference>
<comment type="subcellular location">
    <subcellularLocation>
        <location evidence="1">Membrane</location>
        <topology evidence="1">Multi-pass membrane protein</topology>
    </subcellularLocation>
</comment>
<evidence type="ECO:0000256" key="2">
    <source>
        <dbReference type="ARBA" id="ARBA00006434"/>
    </source>
</evidence>
<evidence type="ECO:0000313" key="9">
    <source>
        <dbReference type="Proteomes" id="UP001165740"/>
    </source>
</evidence>
<evidence type="ECO:0000313" key="10">
    <source>
        <dbReference type="RefSeq" id="XP_055864248.1"/>
    </source>
</evidence>
<gene>
    <name evidence="10" type="primary">LOC106053653</name>
</gene>
<evidence type="ECO:0000256" key="4">
    <source>
        <dbReference type="ARBA" id="ARBA00022692"/>
    </source>
</evidence>
<feature type="transmembrane region" description="Helical" evidence="8">
    <location>
        <begin position="217"/>
        <end position="245"/>
    </location>
</feature>
<dbReference type="GeneID" id="106053653"/>
<dbReference type="RefSeq" id="XP_055864248.1">
    <property type="nucleotide sequence ID" value="XM_056008273.1"/>
</dbReference>
<feature type="compositionally biased region" description="Polar residues" evidence="7">
    <location>
        <begin position="714"/>
        <end position="724"/>
    </location>
</feature>
<dbReference type="CDD" id="cd11476">
    <property type="entry name" value="SLC5sbd_DUR3"/>
    <property type="match status" value="1"/>
</dbReference>
<sequence>MIDHLLRECPYGISGSFWYASGATIQILLFSMLAVQLKTRAPGAKTFLQVIRARFGKSTHIVFCIFALATNVIVTAMLMLGGSAVITSLVKYISVEYATTLIAAIIGGYTLIGGLGATFYVCYFNTAIIYILLVTLMFKVFEDDSDLGNPLGDIASVFHLVTCSSGPAGNKDASYLTILSDEGLMFGLINIVGNFGTVFVDQSYWQIAVASKPRQGVVGFLLGGLAWFAIPFSLSTAMGLAYVALSTRQGEAMLTGDDIGIGLVPPVVAYHLLGKTGALMVAVMVIMAVVSTGSAEVMAVTSIIVYDIYAIYLKPYRLVTDSNSCILCGKGRGRMANPRDKCECVSMAYCDKCHLDTKERNDSRRAIKPDYQCQIHGAFRVYNDYLTRVKNWTTVWSTMAIIPLTICLYMIKASLGWVYLFMGILVGSAVIPITLAMFWERLTSGAMMAGSIGGAAMAISVWLGVASTYEGGLGSWWTNTGKELAMLCGNLVAILGGGAITVILSFFSSWHNDCSMGEEIWETTRDIDNPLSPWMEKYEKELHLTGSHRLDNRPSLQDVQKAFRRAYLMANSMSTVLSVVLVIVWPALMVTVDIMSVTQFTGWVRVTELWVWLAMLTMIVLPLVNECWDIWSAFINRNKIRALPLQSQHLHTSDHLNHSKRSIHGKGPASRVTKMNHDYSHANPLEIVDTLPGETDDMYVIAPVAMDTGKPPGRSSQRISSPIDSDSLVHEPAVGQYLHKLTYSAGHQSFPTETFASPSRTVEYIEKGGTRTVSSQIHLVSHASVTVHDTNALLVNNQTNLKLKQNSGSDNGEVFCDISKEEHSANKRLTAHEVTDLDEPLF</sequence>
<feature type="transmembrane region" description="Helical" evidence="8">
    <location>
        <begin position="61"/>
        <end position="86"/>
    </location>
</feature>
<protein>
    <submittedName>
        <fullName evidence="10">Uncharacterized protein LOC106053653</fullName>
    </submittedName>
</protein>
<name>A0A9W2YN86_BIOGL</name>
<feature type="transmembrane region" description="Helical" evidence="8">
    <location>
        <begin position="417"/>
        <end position="439"/>
    </location>
</feature>
<dbReference type="AlphaFoldDB" id="A0A9W2YN86"/>
<proteinExistence type="inferred from homology"/>
<dbReference type="Gene3D" id="1.20.1730.10">
    <property type="entry name" value="Sodium/glucose cotransporter"/>
    <property type="match status" value="1"/>
</dbReference>
<evidence type="ECO:0000256" key="3">
    <source>
        <dbReference type="ARBA" id="ARBA00022448"/>
    </source>
</evidence>
<feature type="transmembrane region" description="Helical" evidence="8">
    <location>
        <begin position="184"/>
        <end position="205"/>
    </location>
</feature>
<dbReference type="OMA" id="CKRALKP"/>
<evidence type="ECO:0000256" key="8">
    <source>
        <dbReference type="SAM" id="Phobius"/>
    </source>
</evidence>
<comment type="similarity">
    <text evidence="2">Belongs to the sodium:solute symporter (SSF) (TC 2.A.21) family.</text>
</comment>
<evidence type="ECO:0000256" key="6">
    <source>
        <dbReference type="ARBA" id="ARBA00023136"/>
    </source>
</evidence>
<feature type="transmembrane region" description="Helical" evidence="8">
    <location>
        <begin position="446"/>
        <end position="464"/>
    </location>
</feature>
<dbReference type="GO" id="GO:0015204">
    <property type="term" value="F:urea transmembrane transporter activity"/>
    <property type="evidence" value="ECO:0007669"/>
    <property type="project" value="InterPro"/>
</dbReference>
<dbReference type="InterPro" id="IPR038377">
    <property type="entry name" value="Na/Glc_symporter_sf"/>
</dbReference>
<dbReference type="GO" id="GO:0005886">
    <property type="term" value="C:plasma membrane"/>
    <property type="evidence" value="ECO:0007669"/>
    <property type="project" value="TreeGrafter"/>
</dbReference>
<feature type="transmembrane region" description="Helical" evidence="8">
    <location>
        <begin position="566"/>
        <end position="589"/>
    </location>
</feature>
<feature type="transmembrane region" description="Helical" evidence="8">
    <location>
        <begin position="278"/>
        <end position="309"/>
    </location>
</feature>
<feature type="transmembrane region" description="Helical" evidence="8">
    <location>
        <begin position="92"/>
        <end position="112"/>
    </location>
</feature>
<dbReference type="PANTHER" id="PTHR46154:SF4">
    <property type="entry name" value="UREA ACTIVE TRANSPORTER"/>
    <property type="match status" value="1"/>
</dbReference>
<evidence type="ECO:0000256" key="5">
    <source>
        <dbReference type="ARBA" id="ARBA00022989"/>
    </source>
</evidence>
<dbReference type="InterPro" id="IPR031155">
    <property type="entry name" value="DUR"/>
</dbReference>
<feature type="transmembrane region" description="Helical" evidence="8">
    <location>
        <begin position="609"/>
        <end position="631"/>
    </location>
</feature>
<accession>A0A9W2YN86</accession>
<dbReference type="OrthoDB" id="10049971at2759"/>
<dbReference type="Proteomes" id="UP001165740">
    <property type="component" value="Chromosome 13"/>
</dbReference>
<feature type="transmembrane region" description="Helical" evidence="8">
    <location>
        <begin position="119"/>
        <end position="141"/>
    </location>
</feature>
<reference evidence="10" key="1">
    <citation type="submission" date="2025-08" db="UniProtKB">
        <authorList>
            <consortium name="RefSeq"/>
        </authorList>
    </citation>
    <scope>IDENTIFICATION</scope>
</reference>
<organism evidence="9 10">
    <name type="scientific">Biomphalaria glabrata</name>
    <name type="common">Bloodfluke planorb</name>
    <name type="synonym">Freshwater snail</name>
    <dbReference type="NCBI Taxonomy" id="6526"/>
    <lineage>
        <taxon>Eukaryota</taxon>
        <taxon>Metazoa</taxon>
        <taxon>Spiralia</taxon>
        <taxon>Lophotrochozoa</taxon>
        <taxon>Mollusca</taxon>
        <taxon>Gastropoda</taxon>
        <taxon>Heterobranchia</taxon>
        <taxon>Euthyneura</taxon>
        <taxon>Panpulmonata</taxon>
        <taxon>Hygrophila</taxon>
        <taxon>Lymnaeoidea</taxon>
        <taxon>Planorbidae</taxon>
        <taxon>Biomphalaria</taxon>
    </lineage>
</organism>
<feature type="region of interest" description="Disordered" evidence="7">
    <location>
        <begin position="706"/>
        <end position="725"/>
    </location>
</feature>
<evidence type="ECO:0000256" key="7">
    <source>
        <dbReference type="SAM" id="MobiDB-lite"/>
    </source>
</evidence>